<keyword evidence="3" id="KW-0472">Membrane</keyword>
<dbReference type="GO" id="GO:0005304">
    <property type="term" value="F:L-valine transmembrane transporter activity"/>
    <property type="evidence" value="ECO:0007669"/>
    <property type="project" value="TreeGrafter"/>
</dbReference>
<dbReference type="PANTHER" id="PTHR45772:SF7">
    <property type="entry name" value="AMINO ACID ABC TRANSPORTER ATP-BINDING PROTEIN"/>
    <property type="match status" value="1"/>
</dbReference>
<dbReference type="InterPro" id="IPR003593">
    <property type="entry name" value="AAA+_ATPase"/>
</dbReference>
<dbReference type="InterPro" id="IPR003439">
    <property type="entry name" value="ABC_transporter-like_ATP-bd"/>
</dbReference>
<dbReference type="Pfam" id="PF00005">
    <property type="entry name" value="ABC_tran"/>
    <property type="match status" value="1"/>
</dbReference>
<name>Q46MV2_CUPPJ</name>
<evidence type="ECO:0000259" key="6">
    <source>
        <dbReference type="PROSITE" id="PS50893"/>
    </source>
</evidence>
<keyword evidence="5 7" id="KW-0067">ATP-binding</keyword>
<keyword evidence="1" id="KW-0813">Transport</keyword>
<evidence type="ECO:0000256" key="5">
    <source>
        <dbReference type="ARBA" id="ARBA00022840"/>
    </source>
</evidence>
<dbReference type="InterPro" id="IPR017871">
    <property type="entry name" value="ABC_transporter-like_CS"/>
</dbReference>
<evidence type="ECO:0000313" key="7">
    <source>
        <dbReference type="EMBL" id="AAZ65523.1"/>
    </source>
</evidence>
<dbReference type="GO" id="GO:0005524">
    <property type="term" value="F:ATP binding"/>
    <property type="evidence" value="ECO:0007669"/>
    <property type="project" value="UniProtKB-KW"/>
</dbReference>
<dbReference type="GO" id="GO:0042941">
    <property type="term" value="P:D-alanine transmembrane transport"/>
    <property type="evidence" value="ECO:0007669"/>
    <property type="project" value="TreeGrafter"/>
</dbReference>
<evidence type="ECO:0000256" key="2">
    <source>
        <dbReference type="ARBA" id="ARBA00022475"/>
    </source>
</evidence>
<evidence type="ECO:0000256" key="1">
    <source>
        <dbReference type="ARBA" id="ARBA00022448"/>
    </source>
</evidence>
<dbReference type="GO" id="GO:1903805">
    <property type="term" value="P:L-valine import across plasma membrane"/>
    <property type="evidence" value="ECO:0007669"/>
    <property type="project" value="TreeGrafter"/>
</dbReference>
<dbReference type="AlphaFoldDB" id="Q46MV2"/>
<accession>Q46MV2</accession>
<dbReference type="PROSITE" id="PS00211">
    <property type="entry name" value="ABC_TRANSPORTER_1"/>
    <property type="match status" value="1"/>
</dbReference>
<dbReference type="InterPro" id="IPR027417">
    <property type="entry name" value="P-loop_NTPase"/>
</dbReference>
<dbReference type="HOGENOM" id="CLU_000604_1_2_4"/>
<dbReference type="GO" id="GO:0016887">
    <property type="term" value="F:ATP hydrolysis activity"/>
    <property type="evidence" value="ECO:0007669"/>
    <property type="project" value="InterPro"/>
</dbReference>
<dbReference type="GO" id="GO:0015188">
    <property type="term" value="F:L-isoleucine transmembrane transporter activity"/>
    <property type="evidence" value="ECO:0007669"/>
    <property type="project" value="TreeGrafter"/>
</dbReference>
<protein>
    <submittedName>
        <fullName evidence="7">Amino acid/amide ABC transporter ATP-binding protein 1, HAAT family</fullName>
    </submittedName>
</protein>
<keyword evidence="4" id="KW-0547">Nucleotide-binding</keyword>
<dbReference type="KEGG" id="reu:Reut_C6214"/>
<evidence type="ECO:0000256" key="4">
    <source>
        <dbReference type="ARBA" id="ARBA00022741"/>
    </source>
</evidence>
<keyword evidence="7" id="KW-0614">Plasmid</keyword>
<dbReference type="PROSITE" id="PS50893">
    <property type="entry name" value="ABC_TRANSPORTER_2"/>
    <property type="match status" value="1"/>
</dbReference>
<dbReference type="InterPro" id="IPR051120">
    <property type="entry name" value="ABC_AA/LPS_Transport"/>
</dbReference>
<dbReference type="SMART" id="SM00382">
    <property type="entry name" value="AAA"/>
    <property type="match status" value="1"/>
</dbReference>
<sequence>MIHSAVVLADRPAAPSELCVMGSSIAIGLADLSISFGALRVVDGVNLTIQRGERRLLLGPNGAGKTTLLNLVAGDLCATRGSIALFGEDVTAKPTYARARMGVGRTYQILTPFRDKTLLHNVLMSLTGAPTAGSAATLSPWRRFGGSALEAEARAVLARVALDVRADTPVHACSYGELRRLEIAMSLAQQPSILLLDEPLAGLSGAERVGVAELLANLPRDLTIVMVEHDMDVALAFAESITVLQSGRVVVDGDKRSVLADPRTQEIYLAH</sequence>
<dbReference type="GO" id="GO:0005886">
    <property type="term" value="C:plasma membrane"/>
    <property type="evidence" value="ECO:0007669"/>
    <property type="project" value="TreeGrafter"/>
</dbReference>
<dbReference type="Gene3D" id="3.40.50.300">
    <property type="entry name" value="P-loop containing nucleotide triphosphate hydrolases"/>
    <property type="match status" value="1"/>
</dbReference>
<dbReference type="SUPFAM" id="SSF52540">
    <property type="entry name" value="P-loop containing nucleoside triphosphate hydrolases"/>
    <property type="match status" value="1"/>
</dbReference>
<dbReference type="GO" id="GO:0015808">
    <property type="term" value="P:L-alanine transport"/>
    <property type="evidence" value="ECO:0007669"/>
    <property type="project" value="TreeGrafter"/>
</dbReference>
<proteinExistence type="predicted"/>
<dbReference type="PANTHER" id="PTHR45772">
    <property type="entry name" value="CONSERVED COMPONENT OF ABC TRANSPORTER FOR NATURAL AMINO ACIDS-RELATED"/>
    <property type="match status" value="1"/>
</dbReference>
<dbReference type="eggNOG" id="COG0411">
    <property type="taxonomic scope" value="Bacteria"/>
</dbReference>
<feature type="domain" description="ABC transporter" evidence="6">
    <location>
        <begin position="27"/>
        <end position="271"/>
    </location>
</feature>
<evidence type="ECO:0000256" key="3">
    <source>
        <dbReference type="ARBA" id="ARBA00022519"/>
    </source>
</evidence>
<dbReference type="GO" id="GO:1903806">
    <property type="term" value="P:L-isoleucine import across plasma membrane"/>
    <property type="evidence" value="ECO:0007669"/>
    <property type="project" value="TreeGrafter"/>
</dbReference>
<keyword evidence="3" id="KW-0997">Cell inner membrane</keyword>
<dbReference type="EMBL" id="CP000092">
    <property type="protein sequence ID" value="AAZ65523.1"/>
    <property type="molecule type" value="Genomic_DNA"/>
</dbReference>
<dbReference type="GO" id="GO:0015192">
    <property type="term" value="F:L-phenylalanine transmembrane transporter activity"/>
    <property type="evidence" value="ECO:0007669"/>
    <property type="project" value="TreeGrafter"/>
</dbReference>
<reference evidence="7" key="1">
    <citation type="submission" date="2005-08" db="EMBL/GenBank/DDBJ databases">
        <title>Complete sequence of a megaplasmid of Ralstonia eutropha JMP134.</title>
        <authorList>
            <person name="Copeland A."/>
            <person name="Lucas S."/>
            <person name="Lapidus A."/>
            <person name="Barry K."/>
            <person name="Detter J.C."/>
            <person name="Glavina T."/>
            <person name="Hammon N."/>
            <person name="Israni S."/>
            <person name="Pitluck S."/>
            <person name="Goltsman E."/>
            <person name="Martinez M."/>
            <person name="Vergez L."/>
            <person name="Larimer F."/>
            <person name="Land M."/>
            <person name="Lykidis A."/>
            <person name="Richardson P."/>
        </authorList>
    </citation>
    <scope>NUCLEOTIDE SEQUENCE [LARGE SCALE GENOMIC DNA]</scope>
    <source>
        <strain evidence="7">JMP134</strain>
        <plasmid evidence="7">megaplasmid</plasmid>
    </source>
</reference>
<organism evidence="7">
    <name type="scientific">Cupriavidus pinatubonensis (strain JMP 134 / LMG 1197)</name>
    <name type="common">Cupriavidus necator (strain JMP 134)</name>
    <dbReference type="NCBI Taxonomy" id="264198"/>
    <lineage>
        <taxon>Bacteria</taxon>
        <taxon>Pseudomonadati</taxon>
        <taxon>Pseudomonadota</taxon>
        <taxon>Betaproteobacteria</taxon>
        <taxon>Burkholderiales</taxon>
        <taxon>Burkholderiaceae</taxon>
        <taxon>Cupriavidus</taxon>
    </lineage>
</organism>
<gene>
    <name evidence="7" type="ordered locus">Reut_C6214</name>
</gene>
<keyword evidence="2" id="KW-1003">Cell membrane</keyword>
<dbReference type="OrthoDB" id="9781337at2"/>
<geneLocation type="plasmid" evidence="7">
    <name>megaplasmid</name>
</geneLocation>